<dbReference type="Pfam" id="PF08613">
    <property type="entry name" value="Cyclin"/>
    <property type="match status" value="1"/>
</dbReference>
<dbReference type="CDD" id="cd20557">
    <property type="entry name" value="CYCLIN_ScPCL1-like"/>
    <property type="match status" value="1"/>
</dbReference>
<dbReference type="Gene3D" id="1.10.472.10">
    <property type="entry name" value="Cyclin-like"/>
    <property type="match status" value="1"/>
</dbReference>
<dbReference type="GO" id="GO:0016538">
    <property type="term" value="F:cyclin-dependent protein serine/threonine kinase regulator activity"/>
    <property type="evidence" value="ECO:0007669"/>
    <property type="project" value="TreeGrafter"/>
</dbReference>
<evidence type="ECO:0000256" key="1">
    <source>
        <dbReference type="SAM" id="MobiDB-lite"/>
    </source>
</evidence>
<organism evidence="2 3">
    <name type="scientific">Ceriporiopsis subvermispora (strain B)</name>
    <name type="common">White-rot fungus</name>
    <name type="synonym">Gelatoporia subvermispora</name>
    <dbReference type="NCBI Taxonomy" id="914234"/>
    <lineage>
        <taxon>Eukaryota</taxon>
        <taxon>Fungi</taxon>
        <taxon>Dikarya</taxon>
        <taxon>Basidiomycota</taxon>
        <taxon>Agaricomycotina</taxon>
        <taxon>Agaricomycetes</taxon>
        <taxon>Polyporales</taxon>
        <taxon>Gelatoporiaceae</taxon>
        <taxon>Gelatoporia</taxon>
    </lineage>
</organism>
<dbReference type="PANTHER" id="PTHR15615:SF108">
    <property type="entry name" value="PROTEIN CNPPD1"/>
    <property type="match status" value="1"/>
</dbReference>
<accession>M2RQR8</accession>
<sequence>MPVPVPLCTKQPAHPVVKTSQPRHPEYPSIFQTLTHSLPLPPSGPPPSFATREEWISSLPSWRRNKPRRIWEEDTTTRATSYQYCGQQGFEEGLAVAGNASVIKGEHAQACIPPISTLIASAGLDITSPGANMYGLSDADADDEMSESSAQADGWQYDDEYDDSSSADVGYEDDISGTQAQQSAVDAYGAGVSAQYYTVPATIDQYAEQSYTRGAFSPVFEDMSPEVPEYHDPVSSPIGPSTPFTEFVDKAVASVHQDGARLDVPQDVYNYHHHVEYCPPQCHQCHVDAPMQAAAAPEPVVTPSATDAYKKLAEPLSEWLASYVWKMCTTGLSLPPNYAQPSAFLKHYPSHPPSHLATSINSMLLSTLLQPSAVFLAIWYLKHLPIFFGPVNLLPSQRSEMRFRAELLGEAYTTYDRDVIETYAPFRLVVLGCMLANKWLDDHTFSNKTWHTISNVPIQSLNRLESLALEHFDYDVSISLQEWEDWLSYLTAYHLSLSSPAFPQPISRPSTSPHTIVRKALESLLYAKATGHACQQCDEDNRSAGPPVPVFLGIEEKKREVEKEHAQENVDVLEIDLDEDGPLREEYLPRRRTSGAGSTYRARASALEAQRALPPPAKWSPAGDEPIIRDNVRGHGQYVAPQATVLIPPLPPPFAPAQTLDARGQMWSLSGYLTTQEPMGRMDYPAAPGYAAPAPYNGYEYGYPSHSRSQSLSYQQAIGGTALPHGRIRSYSQTRFDYGYSDVRMSENHYLPALPTSAWPTLTRPDIPSIHERPFELHARPSVKV</sequence>
<name>M2RQR8_CERS8</name>
<evidence type="ECO:0000313" key="3">
    <source>
        <dbReference type="Proteomes" id="UP000016930"/>
    </source>
</evidence>
<dbReference type="GO" id="GO:0005634">
    <property type="term" value="C:nucleus"/>
    <property type="evidence" value="ECO:0007669"/>
    <property type="project" value="TreeGrafter"/>
</dbReference>
<keyword evidence="3" id="KW-1185">Reference proteome</keyword>
<evidence type="ECO:0000313" key="2">
    <source>
        <dbReference type="EMBL" id="EMD40802.1"/>
    </source>
</evidence>
<dbReference type="PANTHER" id="PTHR15615">
    <property type="match status" value="1"/>
</dbReference>
<dbReference type="InterPro" id="IPR013922">
    <property type="entry name" value="Cyclin_PHO80-like"/>
</dbReference>
<dbReference type="GO" id="GO:0019901">
    <property type="term" value="F:protein kinase binding"/>
    <property type="evidence" value="ECO:0007669"/>
    <property type="project" value="InterPro"/>
</dbReference>
<dbReference type="EMBL" id="KB445792">
    <property type="protein sequence ID" value="EMD40802.1"/>
    <property type="molecule type" value="Genomic_DNA"/>
</dbReference>
<feature type="region of interest" description="Disordered" evidence="1">
    <location>
        <begin position="135"/>
        <end position="172"/>
    </location>
</feature>
<feature type="compositionally biased region" description="Acidic residues" evidence="1">
    <location>
        <begin position="156"/>
        <end position="172"/>
    </location>
</feature>
<gene>
    <name evidence="2" type="ORF">CERSUDRAFT_111386</name>
</gene>
<dbReference type="OrthoDB" id="286814at2759"/>
<proteinExistence type="predicted"/>
<protein>
    <recommendedName>
        <fullName evidence="4">Cyclin N-terminal domain-containing protein</fullName>
    </recommendedName>
</protein>
<dbReference type="HOGENOM" id="CLU_362103_0_0_1"/>
<dbReference type="GO" id="GO:0000307">
    <property type="term" value="C:cyclin-dependent protein kinase holoenzyme complex"/>
    <property type="evidence" value="ECO:0007669"/>
    <property type="project" value="TreeGrafter"/>
</dbReference>
<dbReference type="STRING" id="914234.M2RQR8"/>
<evidence type="ECO:0008006" key="4">
    <source>
        <dbReference type="Google" id="ProtNLM"/>
    </source>
</evidence>
<dbReference type="AlphaFoldDB" id="M2RQR8"/>
<dbReference type="Proteomes" id="UP000016930">
    <property type="component" value="Unassembled WGS sequence"/>
</dbReference>
<reference evidence="2 3" key="1">
    <citation type="journal article" date="2012" name="Proc. Natl. Acad. Sci. U.S.A.">
        <title>Comparative genomics of Ceriporiopsis subvermispora and Phanerochaete chrysosporium provide insight into selective ligninolysis.</title>
        <authorList>
            <person name="Fernandez-Fueyo E."/>
            <person name="Ruiz-Duenas F.J."/>
            <person name="Ferreira P."/>
            <person name="Floudas D."/>
            <person name="Hibbett D.S."/>
            <person name="Canessa P."/>
            <person name="Larrondo L.F."/>
            <person name="James T.Y."/>
            <person name="Seelenfreund D."/>
            <person name="Lobos S."/>
            <person name="Polanco R."/>
            <person name="Tello M."/>
            <person name="Honda Y."/>
            <person name="Watanabe T."/>
            <person name="Watanabe T."/>
            <person name="Ryu J.S."/>
            <person name="Kubicek C.P."/>
            <person name="Schmoll M."/>
            <person name="Gaskell J."/>
            <person name="Hammel K.E."/>
            <person name="St John F.J."/>
            <person name="Vanden Wymelenberg A."/>
            <person name="Sabat G."/>
            <person name="Splinter BonDurant S."/>
            <person name="Syed K."/>
            <person name="Yadav J.S."/>
            <person name="Doddapaneni H."/>
            <person name="Subramanian V."/>
            <person name="Lavin J.L."/>
            <person name="Oguiza J.A."/>
            <person name="Perez G."/>
            <person name="Pisabarro A.G."/>
            <person name="Ramirez L."/>
            <person name="Santoyo F."/>
            <person name="Master E."/>
            <person name="Coutinho P.M."/>
            <person name="Henrissat B."/>
            <person name="Lombard V."/>
            <person name="Magnuson J.K."/>
            <person name="Kuees U."/>
            <person name="Hori C."/>
            <person name="Igarashi K."/>
            <person name="Samejima M."/>
            <person name="Held B.W."/>
            <person name="Barry K.W."/>
            <person name="LaButti K.M."/>
            <person name="Lapidus A."/>
            <person name="Lindquist E.A."/>
            <person name="Lucas S.M."/>
            <person name="Riley R."/>
            <person name="Salamov A.A."/>
            <person name="Hoffmeister D."/>
            <person name="Schwenk D."/>
            <person name="Hadar Y."/>
            <person name="Yarden O."/>
            <person name="de Vries R.P."/>
            <person name="Wiebenga A."/>
            <person name="Stenlid J."/>
            <person name="Eastwood D."/>
            <person name="Grigoriev I.V."/>
            <person name="Berka R.M."/>
            <person name="Blanchette R.A."/>
            <person name="Kersten P."/>
            <person name="Martinez A.T."/>
            <person name="Vicuna R."/>
            <person name="Cullen D."/>
        </authorList>
    </citation>
    <scope>NUCLEOTIDE SEQUENCE [LARGE SCALE GENOMIC DNA]</scope>
    <source>
        <strain evidence="2 3">B</strain>
    </source>
</reference>